<dbReference type="Pfam" id="PF01657">
    <property type="entry name" value="Stress-antifung"/>
    <property type="match status" value="1"/>
</dbReference>
<gene>
    <name evidence="6" type="ORF">PAHAL_2G397000</name>
</gene>
<keyword evidence="2" id="KW-0677">Repeat</keyword>
<evidence type="ECO:0000256" key="4">
    <source>
        <dbReference type="SAM" id="SignalP"/>
    </source>
</evidence>
<reference evidence="6" key="1">
    <citation type="submission" date="2018-04" db="EMBL/GenBank/DDBJ databases">
        <title>WGS assembly of Panicum hallii.</title>
        <authorList>
            <person name="Lovell J."/>
            <person name="Jenkins J."/>
            <person name="Lowry D."/>
            <person name="Mamidi S."/>
            <person name="Sreedasyam A."/>
            <person name="Weng X."/>
            <person name="Barry K."/>
            <person name="Bonette J."/>
            <person name="Campitelli B."/>
            <person name="Daum C."/>
            <person name="Gordon S."/>
            <person name="Gould B."/>
            <person name="Lipzen A."/>
            <person name="Macqueen A."/>
            <person name="Palacio-Mejia J."/>
            <person name="Plott C."/>
            <person name="Shakirov E."/>
            <person name="Shu S."/>
            <person name="Yoshinaga Y."/>
            <person name="Zane M."/>
            <person name="Rokhsar D."/>
            <person name="Grimwood J."/>
            <person name="Schmutz J."/>
            <person name="Juenger T."/>
        </authorList>
    </citation>
    <scope>NUCLEOTIDE SEQUENCE [LARGE SCALE GENOMIC DNA]</scope>
    <source>
        <strain evidence="6">FIL2</strain>
    </source>
</reference>
<proteinExistence type="predicted"/>
<evidence type="ECO:0000256" key="1">
    <source>
        <dbReference type="ARBA" id="ARBA00022729"/>
    </source>
</evidence>
<dbReference type="CDD" id="cd23509">
    <property type="entry name" value="Gnk2-like"/>
    <property type="match status" value="1"/>
</dbReference>
<dbReference type="InterPro" id="IPR002902">
    <property type="entry name" value="GNK2"/>
</dbReference>
<dbReference type="InterPro" id="IPR038408">
    <property type="entry name" value="GNK2_sf"/>
</dbReference>
<feature type="domain" description="Gnk2-homologous" evidence="5">
    <location>
        <begin position="24"/>
        <end position="127"/>
    </location>
</feature>
<dbReference type="EMBL" id="CM008047">
    <property type="protein sequence ID" value="PVH64990.1"/>
    <property type="molecule type" value="Genomic_DNA"/>
</dbReference>
<keyword evidence="3" id="KW-0812">Transmembrane</keyword>
<keyword evidence="1 4" id="KW-0732">Signal</keyword>
<feature type="chain" id="PRO_5015706167" description="Gnk2-homologous domain-containing protein" evidence="4">
    <location>
        <begin position="22"/>
        <end position="176"/>
    </location>
</feature>
<feature type="transmembrane region" description="Helical" evidence="3">
    <location>
        <begin position="148"/>
        <end position="170"/>
    </location>
</feature>
<sequence length="176" mass="19450">MKNSSLLSLIVLVAASPLAATAWSRARVSCGGGGSYAANSTYEANRHHLAAVLPAEAAASRRRYAYRALGYWPNRLQADWSCQSSDGRDCAACIADAFERVERECPFSREAFFFGRNCTLRLGEYSILGSDVFGFLHHISGRITMTPLAIGMMFQAFGLACLFLIFLQAWRHEIKK</sequence>
<dbReference type="PANTHER" id="PTHR32099:SF9">
    <property type="entry name" value="OS07G0538300 PROTEIN"/>
    <property type="match status" value="1"/>
</dbReference>
<dbReference type="Gene3D" id="3.30.430.20">
    <property type="entry name" value="Gnk2 domain, C-X8-C-X2-C motif"/>
    <property type="match status" value="1"/>
</dbReference>
<evidence type="ECO:0000256" key="2">
    <source>
        <dbReference type="ARBA" id="ARBA00022737"/>
    </source>
</evidence>
<evidence type="ECO:0000256" key="3">
    <source>
        <dbReference type="SAM" id="Phobius"/>
    </source>
</evidence>
<dbReference type="PROSITE" id="PS51473">
    <property type="entry name" value="GNK2"/>
    <property type="match status" value="1"/>
</dbReference>
<accession>A0A2T8KS54</accession>
<dbReference type="Gramene" id="PVH64990">
    <property type="protein sequence ID" value="PVH64990"/>
    <property type="gene ID" value="PAHAL_2G397000"/>
</dbReference>
<protein>
    <recommendedName>
        <fullName evidence="5">Gnk2-homologous domain-containing protein</fullName>
    </recommendedName>
</protein>
<dbReference type="AlphaFoldDB" id="A0A2T8KS54"/>
<keyword evidence="3" id="KW-0472">Membrane</keyword>
<feature type="signal peptide" evidence="4">
    <location>
        <begin position="1"/>
        <end position="21"/>
    </location>
</feature>
<dbReference type="PANTHER" id="PTHR32099">
    <property type="entry name" value="CYSTEINE-RICH REPEAT SECRETORY PROTEIN"/>
    <property type="match status" value="1"/>
</dbReference>
<evidence type="ECO:0000259" key="5">
    <source>
        <dbReference type="PROSITE" id="PS51473"/>
    </source>
</evidence>
<evidence type="ECO:0000313" key="6">
    <source>
        <dbReference type="EMBL" id="PVH64990.1"/>
    </source>
</evidence>
<organism evidence="6">
    <name type="scientific">Panicum hallii</name>
    <dbReference type="NCBI Taxonomy" id="206008"/>
    <lineage>
        <taxon>Eukaryota</taxon>
        <taxon>Viridiplantae</taxon>
        <taxon>Streptophyta</taxon>
        <taxon>Embryophyta</taxon>
        <taxon>Tracheophyta</taxon>
        <taxon>Spermatophyta</taxon>
        <taxon>Magnoliopsida</taxon>
        <taxon>Liliopsida</taxon>
        <taxon>Poales</taxon>
        <taxon>Poaceae</taxon>
        <taxon>PACMAD clade</taxon>
        <taxon>Panicoideae</taxon>
        <taxon>Panicodae</taxon>
        <taxon>Paniceae</taxon>
        <taxon>Panicinae</taxon>
        <taxon>Panicum</taxon>
        <taxon>Panicum sect. Panicum</taxon>
    </lineage>
</organism>
<dbReference type="Proteomes" id="UP000243499">
    <property type="component" value="Chromosome 2"/>
</dbReference>
<keyword evidence="3" id="KW-1133">Transmembrane helix</keyword>
<name>A0A2T8KS54_9POAL</name>